<keyword evidence="2" id="KW-1185">Reference proteome</keyword>
<evidence type="ECO:0000313" key="1">
    <source>
        <dbReference type="EnsemblMetazoa" id="G20139.1:cds"/>
    </source>
</evidence>
<sequence>MLAHTNGIVGEDEFEYFCAELRDPVVLIEEGLIGGNKYRMKIESLRTGNLSTSPASNQEKLRIIKAFRSEHPAVETTSDEKERETEVLLDMVSRKLSASTPFLIFFGELGQTFSKMKTFKETKDSQCYFLAMYEWYQMYPEIDHKEKLISILSTLERQDIIDSINDFTEIRFQEFHIHNQSTPIDRATGCVVSSARLERRQGSVRKDVEESSEYDITDIKIFQYCRKSQGYVFISVGKVNMADRKSKVSKKRGSALSAKKMSQYHYFDQLLTVLEEHVEFTSSAFGIPKQLFTAAAATVVGGMIGGPLGAMVGGAAGLTVTHLWSQAKTPIIDALKSLNNEQKETVVRVVQTLVGATPICSFLNNASQKKALLDLLFKTLVELLNKR</sequence>
<dbReference type="CDD" id="cd01670">
    <property type="entry name" value="Death"/>
    <property type="match status" value="1"/>
</dbReference>
<protein>
    <submittedName>
        <fullName evidence="1">Uncharacterized protein</fullName>
    </submittedName>
</protein>
<reference evidence="1" key="1">
    <citation type="submission" date="2022-08" db="UniProtKB">
        <authorList>
            <consortium name="EnsemblMetazoa"/>
        </authorList>
    </citation>
    <scope>IDENTIFICATION</scope>
    <source>
        <strain evidence="1">05x7-T-G4-1.051#20</strain>
    </source>
</reference>
<evidence type="ECO:0000313" key="2">
    <source>
        <dbReference type="Proteomes" id="UP000005408"/>
    </source>
</evidence>
<organism evidence="1 2">
    <name type="scientific">Magallana gigas</name>
    <name type="common">Pacific oyster</name>
    <name type="synonym">Crassostrea gigas</name>
    <dbReference type="NCBI Taxonomy" id="29159"/>
    <lineage>
        <taxon>Eukaryota</taxon>
        <taxon>Metazoa</taxon>
        <taxon>Spiralia</taxon>
        <taxon>Lophotrochozoa</taxon>
        <taxon>Mollusca</taxon>
        <taxon>Bivalvia</taxon>
        <taxon>Autobranchia</taxon>
        <taxon>Pteriomorphia</taxon>
        <taxon>Ostreida</taxon>
        <taxon>Ostreoidea</taxon>
        <taxon>Ostreidae</taxon>
        <taxon>Magallana</taxon>
    </lineage>
</organism>
<accession>A0A8W8JMA9</accession>
<dbReference type="Proteomes" id="UP000005408">
    <property type="component" value="Unassembled WGS sequence"/>
</dbReference>
<dbReference type="AlphaFoldDB" id="A0A8W8JMA9"/>
<dbReference type="EnsemblMetazoa" id="G20139.1">
    <property type="protein sequence ID" value="G20139.1:cds"/>
    <property type="gene ID" value="G20139"/>
</dbReference>
<name>A0A8W8JMA9_MAGGI</name>
<proteinExistence type="predicted"/>